<dbReference type="AlphaFoldDB" id="A0A2T0SI17"/>
<dbReference type="EMBL" id="PVZG01000001">
    <property type="protein sequence ID" value="PRY33049.1"/>
    <property type="molecule type" value="Genomic_DNA"/>
</dbReference>
<organism evidence="1 2">
    <name type="scientific">Pseudosporangium ferrugineum</name>
    <dbReference type="NCBI Taxonomy" id="439699"/>
    <lineage>
        <taxon>Bacteria</taxon>
        <taxon>Bacillati</taxon>
        <taxon>Actinomycetota</taxon>
        <taxon>Actinomycetes</taxon>
        <taxon>Micromonosporales</taxon>
        <taxon>Micromonosporaceae</taxon>
        <taxon>Pseudosporangium</taxon>
    </lineage>
</organism>
<evidence type="ECO:0000313" key="2">
    <source>
        <dbReference type="Proteomes" id="UP000239209"/>
    </source>
</evidence>
<name>A0A2T0SI17_9ACTN</name>
<dbReference type="Proteomes" id="UP000239209">
    <property type="component" value="Unassembled WGS sequence"/>
</dbReference>
<evidence type="ECO:0000313" key="1">
    <source>
        <dbReference type="EMBL" id="PRY33049.1"/>
    </source>
</evidence>
<comment type="caution">
    <text evidence="1">The sequence shown here is derived from an EMBL/GenBank/DDBJ whole genome shotgun (WGS) entry which is preliminary data.</text>
</comment>
<protein>
    <submittedName>
        <fullName evidence="1">Uncharacterized protein</fullName>
    </submittedName>
</protein>
<proteinExistence type="predicted"/>
<gene>
    <name evidence="1" type="ORF">CLV70_101210</name>
</gene>
<dbReference type="RefSeq" id="WP_146163916.1">
    <property type="nucleotide sequence ID" value="NZ_PVZG01000001.1"/>
</dbReference>
<keyword evidence="2" id="KW-1185">Reference proteome</keyword>
<accession>A0A2T0SI17</accession>
<reference evidence="1 2" key="1">
    <citation type="submission" date="2018-03" db="EMBL/GenBank/DDBJ databases">
        <title>Genomic Encyclopedia of Archaeal and Bacterial Type Strains, Phase II (KMG-II): from individual species to whole genera.</title>
        <authorList>
            <person name="Goeker M."/>
        </authorList>
    </citation>
    <scope>NUCLEOTIDE SEQUENCE [LARGE SCALE GENOMIC DNA]</scope>
    <source>
        <strain evidence="1 2">DSM 45348</strain>
    </source>
</reference>
<sequence>MLRLNLTPDGRLTRSPQLAQDWSSLVALWHAGLDPDAWLATLGAMTLDRRDGTIRTQPPSHGRTFPEYDSARLVDDARTAAQLGLGAAVLHGTRTIFTADDWWLQMQSWLVPAIAFGHLDHIVTPTPPARASRPDRDKVARLLMLLLRTRVTELTVKDARQVIGLLLELDRSPDPVALALAICEHPRLLVEIPALGDARLYRDSPATAMLLYVAQKRVNLGEFAEWEALYRGVSTEGRFSTERDGMSLQEAEVLVRQLISPANPAIN</sequence>